<sequence length="52" mass="5038">MPATPTVLASRTVSTPTATAVALSAPVRLDAAPHCSGLATVVVPAPSPAPCD</sequence>
<organism evidence="1 2">
    <name type="scientific">Lysobacter arvi</name>
    <dbReference type="NCBI Taxonomy" id="3038776"/>
    <lineage>
        <taxon>Bacteria</taxon>
        <taxon>Pseudomonadati</taxon>
        <taxon>Pseudomonadota</taxon>
        <taxon>Gammaproteobacteria</taxon>
        <taxon>Lysobacterales</taxon>
        <taxon>Lysobacteraceae</taxon>
        <taxon>Lysobacter</taxon>
    </lineage>
</organism>
<protein>
    <submittedName>
        <fullName evidence="1">Uncharacterized protein</fullName>
    </submittedName>
</protein>
<keyword evidence="2" id="KW-1185">Reference proteome</keyword>
<accession>A0ABU1CD04</accession>
<evidence type="ECO:0000313" key="2">
    <source>
        <dbReference type="Proteomes" id="UP001233535"/>
    </source>
</evidence>
<dbReference type="Proteomes" id="UP001233535">
    <property type="component" value="Unassembled WGS sequence"/>
</dbReference>
<evidence type="ECO:0000313" key="1">
    <source>
        <dbReference type="EMBL" id="MDR0182045.1"/>
    </source>
</evidence>
<comment type="caution">
    <text evidence="1">The sequence shown here is derived from an EMBL/GenBank/DDBJ whole genome shotgun (WGS) entry which is preliminary data.</text>
</comment>
<proteinExistence type="predicted"/>
<dbReference type="EMBL" id="JARUHG010000001">
    <property type="protein sequence ID" value="MDR0182045.1"/>
    <property type="molecule type" value="Genomic_DNA"/>
</dbReference>
<gene>
    <name evidence="1" type="ORF">P8609_03555</name>
</gene>
<reference evidence="1 2" key="1">
    <citation type="submission" date="2023-04" db="EMBL/GenBank/DDBJ databases">
        <title>Lysobacter sp. strain UC isolated from soil sample.</title>
        <authorList>
            <person name="Choksket S."/>
            <person name="Harshvardhan F."/>
            <person name="Rana R."/>
            <person name="Patil P.B."/>
            <person name="Korpole S."/>
        </authorList>
    </citation>
    <scope>NUCLEOTIDE SEQUENCE [LARGE SCALE GENOMIC DNA]</scope>
    <source>
        <strain evidence="1 2">UC</strain>
    </source>
</reference>
<name>A0ABU1CD04_9GAMM</name>